<dbReference type="CDD" id="cd06262">
    <property type="entry name" value="metallo-hydrolase-like_MBL-fold"/>
    <property type="match status" value="1"/>
</dbReference>
<dbReference type="Pfam" id="PF00753">
    <property type="entry name" value="Lactamase_B"/>
    <property type="match status" value="1"/>
</dbReference>
<accession>A0ABZ3C481</accession>
<proteinExistence type="predicted"/>
<evidence type="ECO:0000259" key="1">
    <source>
        <dbReference type="SMART" id="SM00849"/>
    </source>
</evidence>
<protein>
    <submittedName>
        <fullName evidence="2">MBL fold metallo-hydrolase</fullName>
    </submittedName>
</protein>
<organism evidence="2 3">
    <name type="scientific">Propioniciclava soli</name>
    <dbReference type="NCBI Taxonomy" id="2775081"/>
    <lineage>
        <taxon>Bacteria</taxon>
        <taxon>Bacillati</taxon>
        <taxon>Actinomycetota</taxon>
        <taxon>Actinomycetes</taxon>
        <taxon>Propionibacteriales</taxon>
        <taxon>Propionibacteriaceae</taxon>
        <taxon>Propioniciclava</taxon>
    </lineage>
</organism>
<evidence type="ECO:0000313" key="2">
    <source>
        <dbReference type="EMBL" id="WZW97645.1"/>
    </source>
</evidence>
<dbReference type="PANTHER" id="PTHR46233">
    <property type="entry name" value="HYDROXYACYLGLUTATHIONE HYDROLASE GLOC"/>
    <property type="match status" value="1"/>
</dbReference>
<dbReference type="InterPro" id="IPR051453">
    <property type="entry name" value="MBL_Glyoxalase_II"/>
</dbReference>
<sequence length="199" mass="20741">MEIQSLSVGSMDNNAYLLTDSGEGLLIDAAADILALLSLIGDTPINTIVTTHRHHDHIGALADLAQHTGAVLVAGEPDADAIESATGVRIDRRVWDGDTVQVGNSELEVIGLVGHTPGSIALAHAPAGEATQLFTGDSLFPGGVGKTKSDADFASLLGDVTAKVFDHFADNTVVHPGHGDPTTLGEERDQLPAWRARGW</sequence>
<dbReference type="SUPFAM" id="SSF56281">
    <property type="entry name" value="Metallo-hydrolase/oxidoreductase"/>
    <property type="match status" value="1"/>
</dbReference>
<reference evidence="2 3" key="1">
    <citation type="journal article" date="2023" name="Environ Microbiome">
        <title>A coral-associated actinobacterium mitigates coral bleaching under heat stress.</title>
        <authorList>
            <person name="Li J."/>
            <person name="Zou Y."/>
            <person name="Li Q."/>
            <person name="Zhang J."/>
            <person name="Bourne D.G."/>
            <person name="Lyu Y."/>
            <person name="Liu C."/>
            <person name="Zhang S."/>
        </authorList>
    </citation>
    <scope>NUCLEOTIDE SEQUENCE [LARGE SCALE GENOMIC DNA]</scope>
    <source>
        <strain evidence="2 3">SCSIO 13291</strain>
    </source>
</reference>
<dbReference type="InterPro" id="IPR036866">
    <property type="entry name" value="RibonucZ/Hydroxyglut_hydro"/>
</dbReference>
<dbReference type="SMART" id="SM00849">
    <property type="entry name" value="Lactamase_B"/>
    <property type="match status" value="1"/>
</dbReference>
<dbReference type="Proteomes" id="UP001434337">
    <property type="component" value="Chromosome"/>
</dbReference>
<dbReference type="RefSeq" id="WP_342371974.1">
    <property type="nucleotide sequence ID" value="NZ_CP115965.1"/>
</dbReference>
<dbReference type="EMBL" id="CP115965">
    <property type="protein sequence ID" value="WZW97645.1"/>
    <property type="molecule type" value="Genomic_DNA"/>
</dbReference>
<gene>
    <name evidence="2" type="ORF">PCC79_12135</name>
</gene>
<keyword evidence="3" id="KW-1185">Reference proteome</keyword>
<dbReference type="Gene3D" id="3.60.15.10">
    <property type="entry name" value="Ribonuclease Z/Hydroxyacylglutathione hydrolase-like"/>
    <property type="match status" value="1"/>
</dbReference>
<feature type="domain" description="Metallo-beta-lactamase" evidence="1">
    <location>
        <begin position="12"/>
        <end position="178"/>
    </location>
</feature>
<dbReference type="PANTHER" id="PTHR46233:SF1">
    <property type="entry name" value="CONSERVED PROTEIN"/>
    <property type="match status" value="1"/>
</dbReference>
<evidence type="ECO:0000313" key="3">
    <source>
        <dbReference type="Proteomes" id="UP001434337"/>
    </source>
</evidence>
<name>A0ABZ3C481_9ACTN</name>
<dbReference type="InterPro" id="IPR001279">
    <property type="entry name" value="Metallo-B-lactamas"/>
</dbReference>